<sequence length="83" mass="9045">MAKIPTEQRLGALITDETAGRSYAEFAYARDWREIARMADIPDAVWNSDARAAANDAEVDLHTIRGAVGHTQISATSDTRAGR</sequence>
<organism evidence="1 2">
    <name type="scientific">Bosea rubneri</name>
    <dbReference type="NCBI Taxonomy" id="3075434"/>
    <lineage>
        <taxon>Bacteria</taxon>
        <taxon>Pseudomonadati</taxon>
        <taxon>Pseudomonadota</taxon>
        <taxon>Alphaproteobacteria</taxon>
        <taxon>Hyphomicrobiales</taxon>
        <taxon>Boseaceae</taxon>
        <taxon>Bosea</taxon>
    </lineage>
</organism>
<accession>A0ABU3SF52</accession>
<dbReference type="Proteomes" id="UP001254257">
    <property type="component" value="Unassembled WGS sequence"/>
</dbReference>
<evidence type="ECO:0000313" key="1">
    <source>
        <dbReference type="EMBL" id="MDU0343423.1"/>
    </source>
</evidence>
<comment type="caution">
    <text evidence="1">The sequence shown here is derived from an EMBL/GenBank/DDBJ whole genome shotgun (WGS) entry which is preliminary data.</text>
</comment>
<dbReference type="RefSeq" id="WP_316021139.1">
    <property type="nucleotide sequence ID" value="NZ_JAWDID010000068.1"/>
</dbReference>
<gene>
    <name evidence="1" type="ORF">RKE40_26345</name>
</gene>
<reference evidence="1 2" key="1">
    <citation type="submission" date="2023-09" db="EMBL/GenBank/DDBJ databases">
        <title>Whole genome shotgun sequencing (WGS) of Bosea sp. ZW T0_25, isolated from stored onions (Allium cepa).</title>
        <authorList>
            <person name="Stoll D.A."/>
            <person name="Huch M."/>
        </authorList>
    </citation>
    <scope>NUCLEOTIDE SEQUENCE [LARGE SCALE GENOMIC DNA]</scope>
    <source>
        <strain evidence="1 2">ZW T0_25</strain>
    </source>
</reference>
<keyword evidence="2" id="KW-1185">Reference proteome</keyword>
<proteinExistence type="predicted"/>
<name>A0ABU3SF52_9HYPH</name>
<evidence type="ECO:0000313" key="2">
    <source>
        <dbReference type="Proteomes" id="UP001254257"/>
    </source>
</evidence>
<protein>
    <submittedName>
        <fullName evidence="1">Uncharacterized protein</fullName>
    </submittedName>
</protein>
<dbReference type="EMBL" id="JAWDID010000068">
    <property type="protein sequence ID" value="MDU0343423.1"/>
    <property type="molecule type" value="Genomic_DNA"/>
</dbReference>